<dbReference type="PANTHER" id="PTHR14002:SF54">
    <property type="entry name" value="ZONA PELLUCIDA SPERM-BINDING PROTEIN 2"/>
    <property type="match status" value="1"/>
</dbReference>
<protein>
    <recommendedName>
        <fullName evidence="3">ZP domain-containing protein</fullName>
    </recommendedName>
</protein>
<dbReference type="Proteomes" id="UP001497482">
    <property type="component" value="Chromosome 19"/>
</dbReference>
<sequence>MVQSYTSICNRRVQGRPEHQEISCSRECVGASFGCLDFFCSDHEFCGTSRYGDPYCMCRAIYAKPFRESGTYTLPVHCGLTSTSISLVTCLLEETGFSPLELRLQDPSCEGHMDPHTHMLTFSYEHNRPCGAQVQSSFSQTVYKNAIVFSNSSSNVITRQQDFHVSFECVYANTKELSQLYTAVQNSVSIHSSGFRDRMVQMNLYLDQNLSRLVGPKEMIELNTKVWLEVKALDGRRNLKLLSCWSTPTPAADGPVRHHLVQKSCPNPDDGTVLVEKNGVDISSVVSFRMFQFLGNSNIIHISLHVCVSPCPMDCPSASV</sequence>
<keyword evidence="2" id="KW-1015">Disulfide bond</keyword>
<dbReference type="Pfam" id="PF23344">
    <property type="entry name" value="ZP-N"/>
    <property type="match status" value="1"/>
</dbReference>
<name>A0AAV2KL04_KNICA</name>
<accession>A0AAV2KL04</accession>
<keyword evidence="5" id="KW-1185">Reference proteome</keyword>
<dbReference type="SMART" id="SM00241">
    <property type="entry name" value="ZP"/>
    <property type="match status" value="1"/>
</dbReference>
<feature type="domain" description="ZP" evidence="3">
    <location>
        <begin position="77"/>
        <end position="320"/>
    </location>
</feature>
<dbReference type="InterPro" id="IPR001507">
    <property type="entry name" value="ZP_dom"/>
</dbReference>
<proteinExistence type="predicted"/>
<dbReference type="PANTHER" id="PTHR14002">
    <property type="entry name" value="ENDOGLIN/TGF-BETA RECEPTOR TYPE III"/>
    <property type="match status" value="1"/>
</dbReference>
<dbReference type="Gene3D" id="2.60.40.4100">
    <property type="entry name" value="Zona pellucida, ZP-C domain"/>
    <property type="match status" value="1"/>
</dbReference>
<organism evidence="4 5">
    <name type="scientific">Knipowitschia caucasica</name>
    <name type="common">Caucasian dwarf goby</name>
    <name type="synonym">Pomatoschistus caucasicus</name>
    <dbReference type="NCBI Taxonomy" id="637954"/>
    <lineage>
        <taxon>Eukaryota</taxon>
        <taxon>Metazoa</taxon>
        <taxon>Chordata</taxon>
        <taxon>Craniata</taxon>
        <taxon>Vertebrata</taxon>
        <taxon>Euteleostomi</taxon>
        <taxon>Actinopterygii</taxon>
        <taxon>Neopterygii</taxon>
        <taxon>Teleostei</taxon>
        <taxon>Neoteleostei</taxon>
        <taxon>Acanthomorphata</taxon>
        <taxon>Gobiaria</taxon>
        <taxon>Gobiiformes</taxon>
        <taxon>Gobioidei</taxon>
        <taxon>Gobiidae</taxon>
        <taxon>Gobiinae</taxon>
        <taxon>Knipowitschia</taxon>
    </lineage>
</organism>
<reference evidence="4 5" key="1">
    <citation type="submission" date="2024-04" db="EMBL/GenBank/DDBJ databases">
        <authorList>
            <person name="Waldvogel A.-M."/>
            <person name="Schoenle A."/>
        </authorList>
    </citation>
    <scope>NUCLEOTIDE SEQUENCE [LARGE SCALE GENOMIC DNA]</scope>
</reference>
<dbReference type="AlphaFoldDB" id="A0AAV2KL04"/>
<keyword evidence="1" id="KW-0732">Signal</keyword>
<dbReference type="InterPro" id="IPR055355">
    <property type="entry name" value="ZP-C"/>
</dbReference>
<gene>
    <name evidence="4" type="ORF">KC01_LOCUS19270</name>
</gene>
<evidence type="ECO:0000313" key="4">
    <source>
        <dbReference type="EMBL" id="CAL1589645.1"/>
    </source>
</evidence>
<dbReference type="Gene3D" id="2.60.40.3210">
    <property type="entry name" value="Zona pellucida, ZP-N domain"/>
    <property type="match status" value="1"/>
</dbReference>
<dbReference type="EMBL" id="OZ035841">
    <property type="protein sequence ID" value="CAL1589645.1"/>
    <property type="molecule type" value="Genomic_DNA"/>
</dbReference>
<evidence type="ECO:0000259" key="3">
    <source>
        <dbReference type="PROSITE" id="PS51034"/>
    </source>
</evidence>
<dbReference type="Pfam" id="PF00100">
    <property type="entry name" value="Zona_pellucida"/>
    <property type="match status" value="1"/>
</dbReference>
<dbReference type="InterPro" id="IPR042235">
    <property type="entry name" value="ZP-C_dom"/>
</dbReference>
<evidence type="ECO:0000256" key="1">
    <source>
        <dbReference type="ARBA" id="ARBA00022729"/>
    </source>
</evidence>
<evidence type="ECO:0000256" key="2">
    <source>
        <dbReference type="ARBA" id="ARBA00023157"/>
    </source>
</evidence>
<evidence type="ECO:0000313" key="5">
    <source>
        <dbReference type="Proteomes" id="UP001497482"/>
    </source>
</evidence>
<dbReference type="InterPro" id="IPR055356">
    <property type="entry name" value="ZP-N"/>
</dbReference>
<dbReference type="PROSITE" id="PS51034">
    <property type="entry name" value="ZP_2"/>
    <property type="match status" value="1"/>
</dbReference>